<gene>
    <name evidence="9" type="ORF">NC653_014215</name>
</gene>
<evidence type="ECO:0000256" key="8">
    <source>
        <dbReference type="SAM" id="Phobius"/>
    </source>
</evidence>
<dbReference type="GO" id="GO:0034755">
    <property type="term" value="P:iron ion transmembrane transport"/>
    <property type="evidence" value="ECO:0007669"/>
    <property type="project" value="TreeGrafter"/>
</dbReference>
<evidence type="ECO:0000313" key="9">
    <source>
        <dbReference type="EMBL" id="KAJ6997913.1"/>
    </source>
</evidence>
<sequence>MVSCALLAVETDLQARANHGFIRCLLWVILIGLIFALAIRSHATNLGVSTGKYLFELCKVEYPKFWLQAEAAIVAVDITKGMCKFDCH</sequence>
<keyword evidence="4 8" id="KW-0812">Transmembrane</keyword>
<keyword evidence="5 8" id="KW-1133">Transmembrane helix</keyword>
<proteinExistence type="inferred from homology"/>
<comment type="subcellular location">
    <subcellularLocation>
        <location evidence="1">Membrane</location>
        <topology evidence="1">Multi-pass membrane protein</topology>
    </subcellularLocation>
</comment>
<dbReference type="InterPro" id="IPR001046">
    <property type="entry name" value="NRAMP_fam"/>
</dbReference>
<dbReference type="PANTHER" id="PTHR11706">
    <property type="entry name" value="SOLUTE CARRIER PROTEIN FAMILY 11 MEMBER"/>
    <property type="match status" value="1"/>
</dbReference>
<keyword evidence="7 8" id="KW-0472">Membrane</keyword>
<comment type="caution">
    <text evidence="9">The sequence shown here is derived from an EMBL/GenBank/DDBJ whole genome shotgun (WGS) entry which is preliminary data.</text>
</comment>
<name>A0AAD6QWC9_9ROSI</name>
<reference evidence="9" key="1">
    <citation type="journal article" date="2023" name="Mol. Ecol. Resour.">
        <title>Chromosome-level genome assembly of a triploid poplar Populus alba 'Berolinensis'.</title>
        <authorList>
            <person name="Chen S."/>
            <person name="Yu Y."/>
            <person name="Wang X."/>
            <person name="Wang S."/>
            <person name="Zhang T."/>
            <person name="Zhou Y."/>
            <person name="He R."/>
            <person name="Meng N."/>
            <person name="Wang Y."/>
            <person name="Liu W."/>
            <person name="Liu Z."/>
            <person name="Liu J."/>
            <person name="Guo Q."/>
            <person name="Huang H."/>
            <person name="Sederoff R.R."/>
            <person name="Wang G."/>
            <person name="Qu G."/>
            <person name="Chen S."/>
        </authorList>
    </citation>
    <scope>NUCLEOTIDE SEQUENCE</scope>
    <source>
        <strain evidence="9">SC-2020</strain>
    </source>
</reference>
<accession>A0AAD6QWC9</accession>
<comment type="similarity">
    <text evidence="2">Belongs to the NRAMP (TC 2.A.55) family.</text>
</comment>
<evidence type="ECO:0000256" key="4">
    <source>
        <dbReference type="ARBA" id="ARBA00022692"/>
    </source>
</evidence>
<evidence type="ECO:0000256" key="3">
    <source>
        <dbReference type="ARBA" id="ARBA00022448"/>
    </source>
</evidence>
<dbReference type="GO" id="GO:0005886">
    <property type="term" value="C:plasma membrane"/>
    <property type="evidence" value="ECO:0007669"/>
    <property type="project" value="TreeGrafter"/>
</dbReference>
<evidence type="ECO:0000313" key="10">
    <source>
        <dbReference type="Proteomes" id="UP001164929"/>
    </source>
</evidence>
<keyword evidence="10" id="KW-1185">Reference proteome</keyword>
<dbReference type="EMBL" id="JAQIZT010000005">
    <property type="protein sequence ID" value="KAJ6997913.1"/>
    <property type="molecule type" value="Genomic_DNA"/>
</dbReference>
<feature type="transmembrane region" description="Helical" evidence="8">
    <location>
        <begin position="20"/>
        <end position="39"/>
    </location>
</feature>
<dbReference type="Proteomes" id="UP001164929">
    <property type="component" value="Chromosome 5"/>
</dbReference>
<protein>
    <submittedName>
        <fullName evidence="9">Nramp domain-containing protein</fullName>
    </submittedName>
</protein>
<evidence type="ECO:0000256" key="7">
    <source>
        <dbReference type="ARBA" id="ARBA00023136"/>
    </source>
</evidence>
<evidence type="ECO:0000256" key="1">
    <source>
        <dbReference type="ARBA" id="ARBA00004141"/>
    </source>
</evidence>
<keyword evidence="3" id="KW-0813">Transport</keyword>
<dbReference type="GO" id="GO:0005384">
    <property type="term" value="F:manganese ion transmembrane transporter activity"/>
    <property type="evidence" value="ECO:0007669"/>
    <property type="project" value="TreeGrafter"/>
</dbReference>
<dbReference type="GO" id="GO:0015086">
    <property type="term" value="F:cadmium ion transmembrane transporter activity"/>
    <property type="evidence" value="ECO:0007669"/>
    <property type="project" value="TreeGrafter"/>
</dbReference>
<evidence type="ECO:0000256" key="2">
    <source>
        <dbReference type="ARBA" id="ARBA00009965"/>
    </source>
</evidence>
<evidence type="ECO:0000256" key="5">
    <source>
        <dbReference type="ARBA" id="ARBA00022989"/>
    </source>
</evidence>
<evidence type="ECO:0000256" key="6">
    <source>
        <dbReference type="ARBA" id="ARBA00023065"/>
    </source>
</evidence>
<dbReference type="Pfam" id="PF01566">
    <property type="entry name" value="Nramp"/>
    <property type="match status" value="1"/>
</dbReference>
<dbReference type="PANTHER" id="PTHR11706:SF77">
    <property type="entry name" value="METAL TRANSPORTER NRAMP5"/>
    <property type="match status" value="1"/>
</dbReference>
<keyword evidence="6" id="KW-0406">Ion transport</keyword>
<organism evidence="9 10">
    <name type="scientific">Populus alba x Populus x berolinensis</name>
    <dbReference type="NCBI Taxonomy" id="444605"/>
    <lineage>
        <taxon>Eukaryota</taxon>
        <taxon>Viridiplantae</taxon>
        <taxon>Streptophyta</taxon>
        <taxon>Embryophyta</taxon>
        <taxon>Tracheophyta</taxon>
        <taxon>Spermatophyta</taxon>
        <taxon>Magnoliopsida</taxon>
        <taxon>eudicotyledons</taxon>
        <taxon>Gunneridae</taxon>
        <taxon>Pentapetalae</taxon>
        <taxon>rosids</taxon>
        <taxon>fabids</taxon>
        <taxon>Malpighiales</taxon>
        <taxon>Salicaceae</taxon>
        <taxon>Saliceae</taxon>
        <taxon>Populus</taxon>
    </lineage>
</organism>
<dbReference type="AlphaFoldDB" id="A0AAD6QWC9"/>